<evidence type="ECO:0000313" key="12">
    <source>
        <dbReference type="EMBL" id="MBC5580007.1"/>
    </source>
</evidence>
<evidence type="ECO:0000256" key="4">
    <source>
        <dbReference type="ARBA" id="ARBA00022692"/>
    </source>
</evidence>
<evidence type="ECO:0000256" key="6">
    <source>
        <dbReference type="ARBA" id="ARBA00022801"/>
    </source>
</evidence>
<evidence type="ECO:0000256" key="7">
    <source>
        <dbReference type="ARBA" id="ARBA00022989"/>
    </source>
</evidence>
<evidence type="ECO:0000256" key="11">
    <source>
        <dbReference type="RuleBase" id="RU004181"/>
    </source>
</evidence>
<dbReference type="HAMAP" id="MF_00161">
    <property type="entry name" value="LspA"/>
    <property type="match status" value="1"/>
</dbReference>
<evidence type="ECO:0000256" key="10">
    <source>
        <dbReference type="RuleBase" id="RU000594"/>
    </source>
</evidence>
<sequence>MLFTIISIAAMVGLDQFTKYWATAALAPDRTAPFLPGIMELRYVLNDGAAFSVFSGKAWGQWFLIAVTSAALLAVLYILFFQRARLDRLGYAALLLIEAGGIGNLIDRVLHGYVVDFFATTFVEFAVFNVADCFVSVGVVLLAVYYIRSESAAKKARQKAQGEQAPGSGDGQ</sequence>
<dbReference type="Proteomes" id="UP000659630">
    <property type="component" value="Unassembled WGS sequence"/>
</dbReference>
<dbReference type="GO" id="GO:0006508">
    <property type="term" value="P:proteolysis"/>
    <property type="evidence" value="ECO:0007669"/>
    <property type="project" value="UniProtKB-KW"/>
</dbReference>
<keyword evidence="13" id="KW-1185">Reference proteome</keyword>
<comment type="similarity">
    <text evidence="1 9 11">Belongs to the peptidase A8 family.</text>
</comment>
<keyword evidence="5 9" id="KW-0064">Aspartyl protease</keyword>
<feature type="active site" evidence="9">
    <location>
        <position position="116"/>
    </location>
</feature>
<evidence type="ECO:0000313" key="13">
    <source>
        <dbReference type="Proteomes" id="UP000659630"/>
    </source>
</evidence>
<evidence type="ECO:0000256" key="8">
    <source>
        <dbReference type="ARBA" id="ARBA00023136"/>
    </source>
</evidence>
<dbReference type="InterPro" id="IPR001872">
    <property type="entry name" value="Peptidase_A8"/>
</dbReference>
<keyword evidence="2 9" id="KW-1003">Cell membrane</keyword>
<feature type="transmembrane region" description="Helical" evidence="9">
    <location>
        <begin position="126"/>
        <end position="147"/>
    </location>
</feature>
<reference evidence="12" key="1">
    <citation type="submission" date="2020-08" db="EMBL/GenBank/DDBJ databases">
        <title>Genome public.</title>
        <authorList>
            <person name="Liu C."/>
            <person name="Sun Q."/>
        </authorList>
    </citation>
    <scope>NUCLEOTIDE SEQUENCE</scope>
    <source>
        <strain evidence="12">BX8</strain>
    </source>
</reference>
<evidence type="ECO:0000256" key="5">
    <source>
        <dbReference type="ARBA" id="ARBA00022750"/>
    </source>
</evidence>
<dbReference type="EMBL" id="JACONZ010000001">
    <property type="protein sequence ID" value="MBC5580007.1"/>
    <property type="molecule type" value="Genomic_DNA"/>
</dbReference>
<accession>A0A923ID40</accession>
<keyword evidence="4 9" id="KW-0812">Transmembrane</keyword>
<dbReference type="PROSITE" id="PS00855">
    <property type="entry name" value="SPASE_II"/>
    <property type="match status" value="1"/>
</dbReference>
<evidence type="ECO:0000256" key="3">
    <source>
        <dbReference type="ARBA" id="ARBA00022670"/>
    </source>
</evidence>
<dbReference type="GO" id="GO:0004190">
    <property type="term" value="F:aspartic-type endopeptidase activity"/>
    <property type="evidence" value="ECO:0007669"/>
    <property type="project" value="UniProtKB-UniRule"/>
</dbReference>
<keyword evidence="6 9" id="KW-0378">Hydrolase</keyword>
<feature type="transmembrane region" description="Helical" evidence="9">
    <location>
        <begin position="88"/>
        <end position="106"/>
    </location>
</feature>
<evidence type="ECO:0000256" key="1">
    <source>
        <dbReference type="ARBA" id="ARBA00006139"/>
    </source>
</evidence>
<comment type="catalytic activity">
    <reaction evidence="9 10">
        <text>Release of signal peptides from bacterial membrane prolipoproteins. Hydrolyzes -Xaa-Yaa-Zaa-|-(S,diacylglyceryl)Cys-, in which Xaa is hydrophobic (preferably Leu), and Yaa (Ala or Ser) and Zaa (Gly or Ala) have small, neutral side chains.</text>
        <dbReference type="EC" id="3.4.23.36"/>
    </reaction>
</comment>
<comment type="function">
    <text evidence="9 10">This protein specifically catalyzes the removal of signal peptides from prolipoproteins.</text>
</comment>
<protein>
    <recommendedName>
        <fullName evidence="9">Lipoprotein signal peptidase</fullName>
        <ecNumber evidence="9">3.4.23.36</ecNumber>
    </recommendedName>
    <alternativeName>
        <fullName evidence="9">Prolipoprotein signal peptidase</fullName>
    </alternativeName>
    <alternativeName>
        <fullName evidence="9">Signal peptidase II</fullName>
        <shortName evidence="9">SPase II</shortName>
    </alternativeName>
</protein>
<dbReference type="PANTHER" id="PTHR33695:SF1">
    <property type="entry name" value="LIPOPROTEIN SIGNAL PEPTIDASE"/>
    <property type="match status" value="1"/>
</dbReference>
<dbReference type="PANTHER" id="PTHR33695">
    <property type="entry name" value="LIPOPROTEIN SIGNAL PEPTIDASE"/>
    <property type="match status" value="1"/>
</dbReference>
<dbReference type="PRINTS" id="PR00781">
    <property type="entry name" value="LIPOSIGPTASE"/>
</dbReference>
<keyword evidence="7 9" id="KW-1133">Transmembrane helix</keyword>
<comment type="pathway">
    <text evidence="9">Protein modification; lipoprotein biosynthesis (signal peptide cleavage).</text>
</comment>
<dbReference type="AlphaFoldDB" id="A0A923ID40"/>
<evidence type="ECO:0000256" key="9">
    <source>
        <dbReference type="HAMAP-Rule" id="MF_00161"/>
    </source>
</evidence>
<comment type="caution">
    <text evidence="9">Lacks conserved residue(s) required for the propagation of feature annotation.</text>
</comment>
<dbReference type="NCBIfam" id="TIGR00077">
    <property type="entry name" value="lspA"/>
    <property type="match status" value="1"/>
</dbReference>
<name>A0A923ID40_9FIRM</name>
<keyword evidence="8 9" id="KW-0472">Membrane</keyword>
<dbReference type="RefSeq" id="WP_186886385.1">
    <property type="nucleotide sequence ID" value="NZ_JACONZ010000001.1"/>
</dbReference>
<dbReference type="Pfam" id="PF01252">
    <property type="entry name" value="Peptidase_A8"/>
    <property type="match status" value="1"/>
</dbReference>
<dbReference type="GO" id="GO:0005886">
    <property type="term" value="C:plasma membrane"/>
    <property type="evidence" value="ECO:0007669"/>
    <property type="project" value="UniProtKB-SubCell"/>
</dbReference>
<organism evidence="12 13">
    <name type="scientific">Anaerofilum hominis</name>
    <dbReference type="NCBI Taxonomy" id="2763016"/>
    <lineage>
        <taxon>Bacteria</taxon>
        <taxon>Bacillati</taxon>
        <taxon>Bacillota</taxon>
        <taxon>Clostridia</taxon>
        <taxon>Eubacteriales</taxon>
        <taxon>Oscillospiraceae</taxon>
        <taxon>Anaerofilum</taxon>
    </lineage>
</organism>
<proteinExistence type="inferred from homology"/>
<comment type="caution">
    <text evidence="12">The sequence shown here is derived from an EMBL/GenBank/DDBJ whole genome shotgun (WGS) entry which is preliminary data.</text>
</comment>
<gene>
    <name evidence="9 12" type="primary">lspA</name>
    <name evidence="12" type="ORF">H8S23_00630</name>
</gene>
<keyword evidence="3 9" id="KW-0645">Protease</keyword>
<evidence type="ECO:0000256" key="2">
    <source>
        <dbReference type="ARBA" id="ARBA00022475"/>
    </source>
</evidence>
<comment type="subcellular location">
    <subcellularLocation>
        <location evidence="9">Cell membrane</location>
        <topology evidence="9">Multi-pass membrane protein</topology>
    </subcellularLocation>
</comment>
<dbReference type="EC" id="3.4.23.36" evidence="9"/>
<feature type="transmembrane region" description="Helical" evidence="9">
    <location>
        <begin position="62"/>
        <end position="81"/>
    </location>
</feature>
<feature type="active site" evidence="9">
    <location>
        <position position="132"/>
    </location>
</feature>